<dbReference type="Gene3D" id="3.40.50.150">
    <property type="entry name" value="Vaccinia Virus protein VP39"/>
    <property type="match status" value="1"/>
</dbReference>
<keyword evidence="1" id="KW-0808">Transferase</keyword>
<evidence type="ECO:0000313" key="2">
    <source>
        <dbReference type="Proteomes" id="UP001297581"/>
    </source>
</evidence>
<dbReference type="GO" id="GO:0032259">
    <property type="term" value="P:methylation"/>
    <property type="evidence" value="ECO:0007669"/>
    <property type="project" value="UniProtKB-KW"/>
</dbReference>
<reference evidence="1 2" key="1">
    <citation type="submission" date="2022-02" db="EMBL/GenBank/DDBJ databases">
        <title>The genome sequence of Shewanella sp. 3B26.</title>
        <authorList>
            <person name="Du J."/>
        </authorList>
    </citation>
    <scope>NUCLEOTIDE SEQUENCE [LARGE SCALE GENOMIC DNA]</scope>
    <source>
        <strain evidence="1 2">3B26</strain>
    </source>
</reference>
<evidence type="ECO:0000313" key="1">
    <source>
        <dbReference type="EMBL" id="MCH4296082.1"/>
    </source>
</evidence>
<dbReference type="InterPro" id="IPR029063">
    <property type="entry name" value="SAM-dependent_MTases_sf"/>
</dbReference>
<keyword evidence="1" id="KW-0489">Methyltransferase</keyword>
<protein>
    <submittedName>
        <fullName evidence="1">Class I SAM-dependent methyltransferase</fullName>
    </submittedName>
</protein>
<dbReference type="Proteomes" id="UP001297581">
    <property type="component" value="Unassembled WGS sequence"/>
</dbReference>
<name>A0AAJ1BK15_9GAMM</name>
<dbReference type="Pfam" id="PF13489">
    <property type="entry name" value="Methyltransf_23"/>
    <property type="match status" value="1"/>
</dbReference>
<organism evidence="1 2">
    <name type="scientific">Shewanella zhuhaiensis</name>
    <dbReference type="NCBI Taxonomy" id="2919576"/>
    <lineage>
        <taxon>Bacteria</taxon>
        <taxon>Pseudomonadati</taxon>
        <taxon>Pseudomonadota</taxon>
        <taxon>Gammaproteobacteria</taxon>
        <taxon>Alteromonadales</taxon>
        <taxon>Shewanellaceae</taxon>
        <taxon>Shewanella</taxon>
    </lineage>
</organism>
<dbReference type="AlphaFoldDB" id="A0AAJ1BK15"/>
<proteinExistence type="predicted"/>
<sequence>MRRCPLCLRLDTRLFHQDKKRSFHSCGHCSLVFADGGAHLPPQAIRSRYGRGGSLENQRNLPQFVLPLLHELAQQSQSSLSGLNYGRLLDDETLTLIEEAGHRLKQYEPFVAPDTEALQQQYDFICCYRVFEHFGAPHREWQLFQRLLNEGGYLALSTRLLTDPERFGKWHHKNNLAHVSFPSRETFEYLAAHSGFRLIFAENDLILMQKASGSAIKRDPNLTPGN</sequence>
<accession>A0AAJ1BK15</accession>
<keyword evidence="2" id="KW-1185">Reference proteome</keyword>
<comment type="caution">
    <text evidence="1">The sequence shown here is derived from an EMBL/GenBank/DDBJ whole genome shotgun (WGS) entry which is preliminary data.</text>
</comment>
<gene>
    <name evidence="1" type="ORF">MJ923_17370</name>
</gene>
<dbReference type="GO" id="GO:0008168">
    <property type="term" value="F:methyltransferase activity"/>
    <property type="evidence" value="ECO:0007669"/>
    <property type="project" value="UniProtKB-KW"/>
</dbReference>
<dbReference type="RefSeq" id="WP_240592169.1">
    <property type="nucleotide sequence ID" value="NZ_JAKUDL010000007.1"/>
</dbReference>
<dbReference type="SUPFAM" id="SSF53335">
    <property type="entry name" value="S-adenosyl-L-methionine-dependent methyltransferases"/>
    <property type="match status" value="1"/>
</dbReference>
<dbReference type="EMBL" id="JAKUDL010000007">
    <property type="protein sequence ID" value="MCH4296082.1"/>
    <property type="molecule type" value="Genomic_DNA"/>
</dbReference>